<sequence>MLHGVRHTPYKRKRRVYVDKNGSPQLHPTKSPPCLTPSELRLISDESNKENIPPEYLSDVSSTGATNGTHTPQTLLPSLPTPRQTPLPRIMIKPNPHKQSPRLSKRFIRSPSHISDSETERERTRRQEHISDSKPERERTRRQEAEREQCLQRIPLPHIVITPRQRERLCRLRKQFNCWPSHSSDYEREREPRARCEKAEREQSLRIAREIVAPLNAIARVRESSKRQQSQPTAAPLKAIAPSAATDTCNNQLVHQKCEKKVTNSTFDGSEVALNVPRRRRLPRWNDRDSDFPESRKVYYRRRRYWFGEVATFEADRARRIANGTIGIDSEEDKA</sequence>
<keyword evidence="3" id="KW-1185">Reference proteome</keyword>
<feature type="compositionally biased region" description="Basic and acidic residues" evidence="1">
    <location>
        <begin position="115"/>
        <end position="147"/>
    </location>
</feature>
<name>A0A2R6NGK4_9APHY</name>
<dbReference type="Proteomes" id="UP000186601">
    <property type="component" value="Unassembled WGS sequence"/>
</dbReference>
<proteinExistence type="predicted"/>
<feature type="compositionally biased region" description="Basic residues" evidence="1">
    <location>
        <begin position="1"/>
        <end position="15"/>
    </location>
</feature>
<gene>
    <name evidence="2" type="ORF">PHLCEN_2v12603</name>
</gene>
<evidence type="ECO:0000256" key="1">
    <source>
        <dbReference type="SAM" id="MobiDB-lite"/>
    </source>
</evidence>
<protein>
    <submittedName>
        <fullName evidence="2">Uncharacterized protein</fullName>
    </submittedName>
</protein>
<evidence type="ECO:0000313" key="2">
    <source>
        <dbReference type="EMBL" id="PSR71520.1"/>
    </source>
</evidence>
<organism evidence="2 3">
    <name type="scientific">Hermanssonia centrifuga</name>
    <dbReference type="NCBI Taxonomy" id="98765"/>
    <lineage>
        <taxon>Eukaryota</taxon>
        <taxon>Fungi</taxon>
        <taxon>Dikarya</taxon>
        <taxon>Basidiomycota</taxon>
        <taxon>Agaricomycotina</taxon>
        <taxon>Agaricomycetes</taxon>
        <taxon>Polyporales</taxon>
        <taxon>Meruliaceae</taxon>
        <taxon>Hermanssonia</taxon>
    </lineage>
</organism>
<comment type="caution">
    <text evidence="2">The sequence shown here is derived from an EMBL/GenBank/DDBJ whole genome shotgun (WGS) entry which is preliminary data.</text>
</comment>
<accession>A0A2R6NGK4</accession>
<reference evidence="2 3" key="1">
    <citation type="submission" date="2018-02" db="EMBL/GenBank/DDBJ databases">
        <title>Genome sequence of the basidiomycete white-rot fungus Phlebia centrifuga.</title>
        <authorList>
            <person name="Granchi Z."/>
            <person name="Peng M."/>
            <person name="de Vries R.P."/>
            <person name="Hilden K."/>
            <person name="Makela M.R."/>
            <person name="Grigoriev I."/>
            <person name="Riley R."/>
        </authorList>
    </citation>
    <scope>NUCLEOTIDE SEQUENCE [LARGE SCALE GENOMIC DNA]</scope>
    <source>
        <strain evidence="2 3">FBCC195</strain>
    </source>
</reference>
<feature type="region of interest" description="Disordered" evidence="1">
    <location>
        <begin position="1"/>
        <end position="147"/>
    </location>
</feature>
<evidence type="ECO:0000313" key="3">
    <source>
        <dbReference type="Proteomes" id="UP000186601"/>
    </source>
</evidence>
<dbReference type="AlphaFoldDB" id="A0A2R6NGK4"/>
<feature type="compositionally biased region" description="Polar residues" evidence="1">
    <location>
        <begin position="59"/>
        <end position="70"/>
    </location>
</feature>
<feature type="compositionally biased region" description="Basic residues" evidence="1">
    <location>
        <begin position="95"/>
        <end position="108"/>
    </location>
</feature>
<dbReference type="EMBL" id="MLYV02001273">
    <property type="protein sequence ID" value="PSR71520.1"/>
    <property type="molecule type" value="Genomic_DNA"/>
</dbReference>